<feature type="transmembrane region" description="Helical" evidence="11">
    <location>
        <begin position="507"/>
        <end position="527"/>
    </location>
</feature>
<evidence type="ECO:0000256" key="3">
    <source>
        <dbReference type="ARBA" id="ARBA00012544"/>
    </source>
</evidence>
<comment type="caution">
    <text evidence="12">The sequence shown here is derived from an EMBL/GenBank/DDBJ whole genome shotgun (WGS) entry which is preliminary data.</text>
</comment>
<sequence>TRMLKAAFHLHLFFKFRMRSVCLILLLCSSLDTYKILVYNSKYGHSHSNFLGSIADTLVDAGHDVTSLIPVMDPSLKDGTEKSKIIRVEPHQKVLDDLGKEEEEFNFFDMNSFNPIMAIFMAPMMAEGFELTCTKILSEPGLIERLKAEKFDVYISENFDVCGTALAHAIAPKTMIGSYSSALAGEHFYEFGVPEAISYRPAAYMTSLDVHSMVDRMWNIYASLHYKYCFWFTRTTVNRVMKEHFGEDYPSVAEQSANVAYVLTNSEPLLDYAAPTMARVIDVPGIGAKAPKPLDEFWSGVLARRAKTILLSFGSIMKSALMYPDLKAAIVKTISRFPSVTFIWKYEEPEDEFAKKAVAELPNLVTTKWMPQLDILAHPNLAVFITHGGMGSTQETALRGVPGIFIPIFGDQMKNAGMMEYNGFGKVFDKSNLNDADKFTAVIKEVLENKTYRENAKRISKMLAKKPFSSREQLVKYVEFAAEFGASSALRPQSVDMYFVAYHNLDIIIIFSTIMIILGYILFKIVAKIVRTLSARISGKAKNE</sequence>
<evidence type="ECO:0000256" key="6">
    <source>
        <dbReference type="ARBA" id="ARBA00022692"/>
    </source>
</evidence>
<evidence type="ECO:0000256" key="4">
    <source>
        <dbReference type="ARBA" id="ARBA00022676"/>
    </source>
</evidence>
<name>A0AAN5CA20_9BILA</name>
<evidence type="ECO:0000313" key="13">
    <source>
        <dbReference type="Proteomes" id="UP001328107"/>
    </source>
</evidence>
<evidence type="ECO:0000256" key="9">
    <source>
        <dbReference type="ARBA" id="ARBA00023136"/>
    </source>
</evidence>
<dbReference type="EMBL" id="BTRK01000002">
    <property type="protein sequence ID" value="GMR34429.1"/>
    <property type="molecule type" value="Genomic_DNA"/>
</dbReference>
<dbReference type="Proteomes" id="UP001328107">
    <property type="component" value="Unassembled WGS sequence"/>
</dbReference>
<dbReference type="GO" id="GO:0015020">
    <property type="term" value="F:glucuronosyltransferase activity"/>
    <property type="evidence" value="ECO:0007669"/>
    <property type="project" value="UniProtKB-EC"/>
</dbReference>
<dbReference type="AlphaFoldDB" id="A0AAN5CA20"/>
<dbReference type="SUPFAM" id="SSF53756">
    <property type="entry name" value="UDP-Glycosyltransferase/glycogen phosphorylase"/>
    <property type="match status" value="1"/>
</dbReference>
<evidence type="ECO:0000256" key="10">
    <source>
        <dbReference type="ARBA" id="ARBA00047475"/>
    </source>
</evidence>
<evidence type="ECO:0000256" key="1">
    <source>
        <dbReference type="ARBA" id="ARBA00004167"/>
    </source>
</evidence>
<dbReference type="InterPro" id="IPR050271">
    <property type="entry name" value="UDP-glycosyltransferase"/>
</dbReference>
<comment type="subcellular location">
    <subcellularLocation>
        <location evidence="1">Membrane</location>
        <topology evidence="1">Single-pass membrane protein</topology>
    </subcellularLocation>
</comment>
<accession>A0AAN5CA20</accession>
<keyword evidence="5" id="KW-0808">Transferase</keyword>
<dbReference type="Pfam" id="PF00201">
    <property type="entry name" value="UDPGT"/>
    <property type="match status" value="1"/>
</dbReference>
<dbReference type="FunFam" id="3.40.50.2000:FF:000038">
    <property type="entry name" value="UDP-GlucuronosylTransferase"/>
    <property type="match status" value="1"/>
</dbReference>
<feature type="non-terminal residue" evidence="12">
    <location>
        <position position="1"/>
    </location>
</feature>
<keyword evidence="7" id="KW-0732">Signal</keyword>
<reference evidence="13" key="1">
    <citation type="submission" date="2022-10" db="EMBL/GenBank/DDBJ databases">
        <title>Genome assembly of Pristionchus species.</title>
        <authorList>
            <person name="Yoshida K."/>
            <person name="Sommer R.J."/>
        </authorList>
    </citation>
    <scope>NUCLEOTIDE SEQUENCE [LARGE SCALE GENOMIC DNA]</scope>
    <source>
        <strain evidence="13">RS5460</strain>
    </source>
</reference>
<keyword evidence="13" id="KW-1185">Reference proteome</keyword>
<dbReference type="GO" id="GO:0016020">
    <property type="term" value="C:membrane"/>
    <property type="evidence" value="ECO:0007669"/>
    <property type="project" value="UniProtKB-SubCell"/>
</dbReference>
<dbReference type="InterPro" id="IPR002213">
    <property type="entry name" value="UDP_glucos_trans"/>
</dbReference>
<comment type="catalytic activity">
    <reaction evidence="10">
        <text>glucuronate acceptor + UDP-alpha-D-glucuronate = acceptor beta-D-glucuronoside + UDP + H(+)</text>
        <dbReference type="Rhea" id="RHEA:21032"/>
        <dbReference type="ChEBI" id="CHEBI:15378"/>
        <dbReference type="ChEBI" id="CHEBI:58052"/>
        <dbReference type="ChEBI" id="CHEBI:58223"/>
        <dbReference type="ChEBI" id="CHEBI:132367"/>
        <dbReference type="ChEBI" id="CHEBI:132368"/>
        <dbReference type="EC" id="2.4.1.17"/>
    </reaction>
</comment>
<evidence type="ECO:0000256" key="5">
    <source>
        <dbReference type="ARBA" id="ARBA00022679"/>
    </source>
</evidence>
<dbReference type="PANTHER" id="PTHR48043">
    <property type="entry name" value="EG:EG0003.4 PROTEIN-RELATED"/>
    <property type="match status" value="1"/>
</dbReference>
<dbReference type="EC" id="2.4.1.17" evidence="3"/>
<gene>
    <name evidence="12" type="ORF">PMAYCL1PPCAC_04624</name>
</gene>
<protein>
    <recommendedName>
        <fullName evidence="3">glucuronosyltransferase</fullName>
        <ecNumber evidence="3">2.4.1.17</ecNumber>
    </recommendedName>
</protein>
<evidence type="ECO:0000256" key="7">
    <source>
        <dbReference type="ARBA" id="ARBA00022729"/>
    </source>
</evidence>
<dbReference type="Gene3D" id="3.40.50.2000">
    <property type="entry name" value="Glycogen Phosphorylase B"/>
    <property type="match status" value="1"/>
</dbReference>
<organism evidence="12 13">
    <name type="scientific">Pristionchus mayeri</name>
    <dbReference type="NCBI Taxonomy" id="1317129"/>
    <lineage>
        <taxon>Eukaryota</taxon>
        <taxon>Metazoa</taxon>
        <taxon>Ecdysozoa</taxon>
        <taxon>Nematoda</taxon>
        <taxon>Chromadorea</taxon>
        <taxon>Rhabditida</taxon>
        <taxon>Rhabditina</taxon>
        <taxon>Diplogasteromorpha</taxon>
        <taxon>Diplogasteroidea</taxon>
        <taxon>Neodiplogasteridae</taxon>
        <taxon>Pristionchus</taxon>
    </lineage>
</organism>
<proteinExistence type="inferred from homology"/>
<evidence type="ECO:0000256" key="2">
    <source>
        <dbReference type="ARBA" id="ARBA00009995"/>
    </source>
</evidence>
<evidence type="ECO:0000256" key="11">
    <source>
        <dbReference type="SAM" id="Phobius"/>
    </source>
</evidence>
<dbReference type="PANTHER" id="PTHR48043:SF23">
    <property type="entry name" value="UDP-GLUCURONOSYLTRANSFERASE"/>
    <property type="match status" value="1"/>
</dbReference>
<evidence type="ECO:0000313" key="12">
    <source>
        <dbReference type="EMBL" id="GMR34429.1"/>
    </source>
</evidence>
<keyword evidence="8 11" id="KW-1133">Transmembrane helix</keyword>
<dbReference type="CDD" id="cd03784">
    <property type="entry name" value="GT1_Gtf-like"/>
    <property type="match status" value="1"/>
</dbReference>
<keyword evidence="6 11" id="KW-0812">Transmembrane</keyword>
<evidence type="ECO:0000256" key="8">
    <source>
        <dbReference type="ARBA" id="ARBA00022989"/>
    </source>
</evidence>
<keyword evidence="9 11" id="KW-0472">Membrane</keyword>
<comment type="similarity">
    <text evidence="2">Belongs to the UDP-glycosyltransferase family.</text>
</comment>
<keyword evidence="4" id="KW-0328">Glycosyltransferase</keyword>